<evidence type="ECO:0000256" key="1">
    <source>
        <dbReference type="ARBA" id="ARBA00004606"/>
    </source>
</evidence>
<evidence type="ECO:0000313" key="8">
    <source>
        <dbReference type="EMBL" id="KAG7527343.1"/>
    </source>
</evidence>
<accession>A0A8K0JF41</accession>
<keyword evidence="9" id="KW-1185">Reference proteome</keyword>
<evidence type="ECO:0000313" key="9">
    <source>
        <dbReference type="Proteomes" id="UP000812966"/>
    </source>
</evidence>
<keyword evidence="3" id="KW-0735">Signal-anchor</keyword>
<dbReference type="GO" id="GO:0015020">
    <property type="term" value="F:glucuronosyltransferase activity"/>
    <property type="evidence" value="ECO:0007669"/>
    <property type="project" value="TreeGrafter"/>
</dbReference>
<dbReference type="EMBL" id="JABELV010000319">
    <property type="protein sequence ID" value="KAG7527343.1"/>
    <property type="molecule type" value="Genomic_DNA"/>
</dbReference>
<evidence type="ECO:0000256" key="7">
    <source>
        <dbReference type="SAM" id="MobiDB-lite"/>
    </source>
</evidence>
<dbReference type="GO" id="GO:0016020">
    <property type="term" value="C:membrane"/>
    <property type="evidence" value="ECO:0007669"/>
    <property type="project" value="UniProtKB-SubCell"/>
</dbReference>
<dbReference type="GO" id="GO:0035269">
    <property type="term" value="P:protein O-linked glycosylation via mannose"/>
    <property type="evidence" value="ECO:0007669"/>
    <property type="project" value="TreeGrafter"/>
</dbReference>
<dbReference type="PANTHER" id="PTHR12270">
    <property type="entry name" value="GLYCOSYLTRANSFERASE-RELATED"/>
    <property type="match status" value="1"/>
</dbReference>
<keyword evidence="4" id="KW-1133">Transmembrane helix</keyword>
<feature type="compositionally biased region" description="Low complexity" evidence="7">
    <location>
        <begin position="18"/>
        <end position="37"/>
    </location>
</feature>
<evidence type="ECO:0000256" key="3">
    <source>
        <dbReference type="ARBA" id="ARBA00022968"/>
    </source>
</evidence>
<feature type="compositionally biased region" description="Polar residues" evidence="7">
    <location>
        <begin position="7"/>
        <end position="17"/>
    </location>
</feature>
<protein>
    <recommendedName>
        <fullName evidence="10">Glycosyltransferase family 49 protein</fullName>
    </recommendedName>
</protein>
<keyword evidence="6" id="KW-0325">Glycoprotein</keyword>
<comment type="caution">
    <text evidence="8">The sequence shown here is derived from an EMBL/GenBank/DDBJ whole genome shotgun (WGS) entry which is preliminary data.</text>
</comment>
<keyword evidence="2" id="KW-0812">Transmembrane</keyword>
<dbReference type="PANTHER" id="PTHR12270:SF25">
    <property type="entry name" value="GLYCOSYLTRANSFERASE-LIKE PROTEIN LARGE"/>
    <property type="match status" value="1"/>
</dbReference>
<dbReference type="AlphaFoldDB" id="A0A8K0JF41"/>
<evidence type="ECO:0000256" key="6">
    <source>
        <dbReference type="ARBA" id="ARBA00023180"/>
    </source>
</evidence>
<proteinExistence type="predicted"/>
<dbReference type="Pfam" id="PF13896">
    <property type="entry name" value="Glyco_transf_49"/>
    <property type="match status" value="1"/>
</dbReference>
<gene>
    <name evidence="8" type="ORF">FFLO_07026</name>
</gene>
<name>A0A8K0JF41_9TREE</name>
<dbReference type="InterPro" id="IPR051292">
    <property type="entry name" value="Xyl/GlcA_transferase"/>
</dbReference>
<evidence type="ECO:0008006" key="10">
    <source>
        <dbReference type="Google" id="ProtNLM"/>
    </source>
</evidence>
<feature type="region of interest" description="Disordered" evidence="7">
    <location>
        <begin position="1"/>
        <end position="39"/>
    </location>
</feature>
<evidence type="ECO:0000256" key="4">
    <source>
        <dbReference type="ARBA" id="ARBA00022989"/>
    </source>
</evidence>
<dbReference type="Proteomes" id="UP000812966">
    <property type="component" value="Unassembled WGS sequence"/>
</dbReference>
<evidence type="ECO:0000256" key="5">
    <source>
        <dbReference type="ARBA" id="ARBA00023136"/>
    </source>
</evidence>
<evidence type="ECO:0000256" key="2">
    <source>
        <dbReference type="ARBA" id="ARBA00022692"/>
    </source>
</evidence>
<sequence length="374" mass="42175">MPAEEIVNSSDTAANGDTATLPVTSTSASSSSAGSSAERVTWTDPALTKAFGLPEFESKVFPFFYRHVGDFKEDELTMTVFVTENRLDRLRDLVVGYKGPVSAVLHIPPPSPTASSISDLTRTLQALSDLYTSASHPEISQRLDIHLVSSHFPRQLNAWRNLARAYARTGWVMMLDVDLSLRTDVRGAFNEILGGGGEVGEEMKRGMGALVVPAFEYKEPEREPENFNEFPATKQELTEAWKDRTIMYFYQYISARGQAPTNHTRYFEQTSPNATPNPDLTSTYLVDEWKLGYEPYLIFRKDGPPWCDERFIGFGHNKEACAGEMLLSGMRFHVLREHFIVHRKHEKDGADNKRNEVSFYLWLAGMGENERKNG</sequence>
<organism evidence="8 9">
    <name type="scientific">Filobasidium floriforme</name>
    <dbReference type="NCBI Taxonomy" id="5210"/>
    <lineage>
        <taxon>Eukaryota</taxon>
        <taxon>Fungi</taxon>
        <taxon>Dikarya</taxon>
        <taxon>Basidiomycota</taxon>
        <taxon>Agaricomycotina</taxon>
        <taxon>Tremellomycetes</taxon>
        <taxon>Filobasidiales</taxon>
        <taxon>Filobasidiaceae</taxon>
        <taxon>Filobasidium</taxon>
    </lineage>
</organism>
<dbReference type="GO" id="GO:0042285">
    <property type="term" value="F:xylosyltransferase activity"/>
    <property type="evidence" value="ECO:0007669"/>
    <property type="project" value="TreeGrafter"/>
</dbReference>
<reference evidence="8" key="1">
    <citation type="submission" date="2020-04" db="EMBL/GenBank/DDBJ databases">
        <title>Analysis of mating type loci in Filobasidium floriforme.</title>
        <authorList>
            <person name="Nowrousian M."/>
        </authorList>
    </citation>
    <scope>NUCLEOTIDE SEQUENCE</scope>
    <source>
        <strain evidence="8">CBS 6242</strain>
    </source>
</reference>
<keyword evidence="5" id="KW-0472">Membrane</keyword>
<comment type="subcellular location">
    <subcellularLocation>
        <location evidence="1">Membrane</location>
        <topology evidence="1">Single-pass type II membrane protein</topology>
    </subcellularLocation>
</comment>